<keyword evidence="4" id="KW-1185">Reference proteome</keyword>
<proteinExistence type="predicted"/>
<reference evidence="3" key="3">
    <citation type="submission" date="2015-06" db="UniProtKB">
        <authorList>
            <consortium name="EnsemblMetazoa"/>
        </authorList>
    </citation>
    <scope>IDENTIFICATION</scope>
</reference>
<feature type="region of interest" description="Disordered" evidence="1">
    <location>
        <begin position="1"/>
        <end position="39"/>
    </location>
</feature>
<evidence type="ECO:0000313" key="4">
    <source>
        <dbReference type="Proteomes" id="UP000015101"/>
    </source>
</evidence>
<reference evidence="2 4" key="2">
    <citation type="journal article" date="2013" name="Nature">
        <title>Insights into bilaterian evolution from three spiralian genomes.</title>
        <authorList>
            <person name="Simakov O."/>
            <person name="Marletaz F."/>
            <person name="Cho S.J."/>
            <person name="Edsinger-Gonzales E."/>
            <person name="Havlak P."/>
            <person name="Hellsten U."/>
            <person name="Kuo D.H."/>
            <person name="Larsson T."/>
            <person name="Lv J."/>
            <person name="Arendt D."/>
            <person name="Savage R."/>
            <person name="Osoegawa K."/>
            <person name="de Jong P."/>
            <person name="Grimwood J."/>
            <person name="Chapman J.A."/>
            <person name="Shapiro H."/>
            <person name="Aerts A."/>
            <person name="Otillar R.P."/>
            <person name="Terry A.Y."/>
            <person name="Boore J.L."/>
            <person name="Grigoriev I.V."/>
            <person name="Lindberg D.R."/>
            <person name="Seaver E.C."/>
            <person name="Weisblat D.A."/>
            <person name="Putnam N.H."/>
            <person name="Rokhsar D.S."/>
        </authorList>
    </citation>
    <scope>NUCLEOTIDE SEQUENCE</scope>
</reference>
<dbReference type="EMBL" id="AMQM01002557">
    <property type="status" value="NOT_ANNOTATED_CDS"/>
    <property type="molecule type" value="Genomic_DNA"/>
</dbReference>
<evidence type="ECO:0000313" key="2">
    <source>
        <dbReference type="EMBL" id="ESO11745.1"/>
    </source>
</evidence>
<accession>T1EYI2</accession>
<organism evidence="3 4">
    <name type="scientific">Helobdella robusta</name>
    <name type="common">Californian leech</name>
    <dbReference type="NCBI Taxonomy" id="6412"/>
    <lineage>
        <taxon>Eukaryota</taxon>
        <taxon>Metazoa</taxon>
        <taxon>Spiralia</taxon>
        <taxon>Lophotrochozoa</taxon>
        <taxon>Annelida</taxon>
        <taxon>Clitellata</taxon>
        <taxon>Hirudinea</taxon>
        <taxon>Rhynchobdellida</taxon>
        <taxon>Glossiphoniidae</taxon>
        <taxon>Helobdella</taxon>
    </lineage>
</organism>
<dbReference type="EnsemblMetazoa" id="HelroT166771">
    <property type="protein sequence ID" value="HelroP166771"/>
    <property type="gene ID" value="HelroG166771"/>
</dbReference>
<name>T1EYI2_HELRO</name>
<evidence type="ECO:0000313" key="3">
    <source>
        <dbReference type="EnsemblMetazoa" id="HelroP166771"/>
    </source>
</evidence>
<dbReference type="RefSeq" id="XP_009010233.1">
    <property type="nucleotide sequence ID" value="XM_009011985.1"/>
</dbReference>
<dbReference type="Proteomes" id="UP000015101">
    <property type="component" value="Unassembled WGS sequence"/>
</dbReference>
<reference evidence="4" key="1">
    <citation type="submission" date="2012-12" db="EMBL/GenBank/DDBJ databases">
        <authorList>
            <person name="Hellsten U."/>
            <person name="Grimwood J."/>
            <person name="Chapman J.A."/>
            <person name="Shapiro H."/>
            <person name="Aerts A."/>
            <person name="Otillar R.P."/>
            <person name="Terry A.Y."/>
            <person name="Boore J.L."/>
            <person name="Simakov O."/>
            <person name="Marletaz F."/>
            <person name="Cho S.-J."/>
            <person name="Edsinger-Gonzales E."/>
            <person name="Havlak P."/>
            <person name="Kuo D.-H."/>
            <person name="Larsson T."/>
            <person name="Lv J."/>
            <person name="Arendt D."/>
            <person name="Savage R."/>
            <person name="Osoegawa K."/>
            <person name="de Jong P."/>
            <person name="Lindberg D.R."/>
            <person name="Seaver E.C."/>
            <person name="Weisblat D.A."/>
            <person name="Putnam N.H."/>
            <person name="Grigoriev I.V."/>
            <person name="Rokhsar D.S."/>
        </authorList>
    </citation>
    <scope>NUCLEOTIDE SEQUENCE</scope>
</reference>
<dbReference type="EMBL" id="KB095812">
    <property type="protein sequence ID" value="ESO11745.1"/>
    <property type="molecule type" value="Genomic_DNA"/>
</dbReference>
<dbReference type="CTD" id="20201632"/>
<dbReference type="GeneID" id="20201632"/>
<dbReference type="AlphaFoldDB" id="T1EYI2"/>
<protein>
    <submittedName>
        <fullName evidence="2 3">Uncharacterized protein</fullName>
    </submittedName>
</protein>
<dbReference type="HOGENOM" id="CLU_2173672_0_0_1"/>
<sequence length="110" mass="12437">MAYSINEHVGQQDAISNGLHMTGQTEGDAGYTEEENDLQDNYEDIGKDPLFDVPSTNVSVKLGETAVLPCFIEYLGKHKSFYNFLSNWMGFVVENYCVGDQYCWCEGYHC</sequence>
<dbReference type="InParanoid" id="T1EYI2"/>
<dbReference type="KEGG" id="hro:HELRODRAFT_166771"/>
<evidence type="ECO:0000256" key="1">
    <source>
        <dbReference type="SAM" id="MobiDB-lite"/>
    </source>
</evidence>
<gene>
    <name evidence="3" type="primary">20201632</name>
    <name evidence="2" type="ORF">HELRODRAFT_166771</name>
</gene>